<sequence>MVTPNQADLIKLICRTLERISDAEQMIGNLQIETESETNLSLRQYKHLKARLTKDLHGLLQKFDGNLHVQYIERVEAYSASAT</sequence>
<organism evidence="1 2">
    <name type="scientific">Xanthocytophaga flava</name>
    <dbReference type="NCBI Taxonomy" id="3048013"/>
    <lineage>
        <taxon>Bacteria</taxon>
        <taxon>Pseudomonadati</taxon>
        <taxon>Bacteroidota</taxon>
        <taxon>Cytophagia</taxon>
        <taxon>Cytophagales</taxon>
        <taxon>Rhodocytophagaceae</taxon>
        <taxon>Xanthocytophaga</taxon>
    </lineage>
</organism>
<gene>
    <name evidence="1" type="ORF">QNI16_34925</name>
</gene>
<name>A0AAE3QUJ0_9BACT</name>
<evidence type="ECO:0000313" key="2">
    <source>
        <dbReference type="Proteomes" id="UP001241110"/>
    </source>
</evidence>
<evidence type="ECO:0000313" key="1">
    <source>
        <dbReference type="EMBL" id="MDJ1485727.1"/>
    </source>
</evidence>
<protein>
    <submittedName>
        <fullName evidence="1">Uncharacterized protein</fullName>
    </submittedName>
</protein>
<dbReference type="RefSeq" id="WP_313988662.1">
    <property type="nucleotide sequence ID" value="NZ_JASJOR010000063.1"/>
</dbReference>
<dbReference type="EMBL" id="JASJOS010000023">
    <property type="protein sequence ID" value="MDJ1485727.1"/>
    <property type="molecule type" value="Genomic_DNA"/>
</dbReference>
<comment type="caution">
    <text evidence="1">The sequence shown here is derived from an EMBL/GenBank/DDBJ whole genome shotgun (WGS) entry which is preliminary data.</text>
</comment>
<accession>A0AAE3QUJ0</accession>
<proteinExistence type="predicted"/>
<dbReference type="AlphaFoldDB" id="A0AAE3QUJ0"/>
<reference evidence="1" key="1">
    <citation type="submission" date="2023-05" db="EMBL/GenBank/DDBJ databases">
        <authorList>
            <person name="Zhang X."/>
        </authorList>
    </citation>
    <scope>NUCLEOTIDE SEQUENCE</scope>
    <source>
        <strain evidence="1">YF14B1</strain>
    </source>
</reference>
<dbReference type="Proteomes" id="UP001241110">
    <property type="component" value="Unassembled WGS sequence"/>
</dbReference>